<dbReference type="EC" id="3.1.21.10" evidence="13"/>
<evidence type="ECO:0000256" key="1">
    <source>
        <dbReference type="ARBA" id="ARBA00004496"/>
    </source>
</evidence>
<feature type="binding site" evidence="13">
    <location>
        <position position="92"/>
    </location>
    <ligand>
        <name>Mg(2+)</name>
        <dbReference type="ChEBI" id="CHEBI:18420"/>
    </ligand>
</feature>
<dbReference type="EMBL" id="JBHSNQ010000058">
    <property type="protein sequence ID" value="MFC5541542.1"/>
    <property type="molecule type" value="Genomic_DNA"/>
</dbReference>
<evidence type="ECO:0000256" key="5">
    <source>
        <dbReference type="ARBA" id="ARBA00022759"/>
    </source>
</evidence>
<evidence type="ECO:0000256" key="6">
    <source>
        <dbReference type="ARBA" id="ARBA00022763"/>
    </source>
</evidence>
<organism evidence="14 15">
    <name type="scientific">Ureibacillus suwonensis</name>
    <dbReference type="NCBI Taxonomy" id="313007"/>
    <lineage>
        <taxon>Bacteria</taxon>
        <taxon>Bacillati</taxon>
        <taxon>Bacillota</taxon>
        <taxon>Bacilli</taxon>
        <taxon>Bacillales</taxon>
        <taxon>Caryophanaceae</taxon>
        <taxon>Ureibacillus</taxon>
    </lineage>
</organism>
<dbReference type="SUPFAM" id="SSF52980">
    <property type="entry name" value="Restriction endonuclease-like"/>
    <property type="match status" value="1"/>
</dbReference>
<comment type="caution">
    <text evidence="14">The sequence shown here is derived from an EMBL/GenBank/DDBJ whole genome shotgun (WGS) entry which is preliminary data.</text>
</comment>
<evidence type="ECO:0000256" key="12">
    <source>
        <dbReference type="ARBA" id="ARBA00029523"/>
    </source>
</evidence>
<feature type="site" description="Transition state stabilizer" evidence="13">
    <location>
        <position position="75"/>
    </location>
</feature>
<evidence type="ECO:0000256" key="9">
    <source>
        <dbReference type="ARBA" id="ARBA00023172"/>
    </source>
</evidence>
<name>A0ABW0R9T3_9BACL</name>
<dbReference type="Pfam" id="PF03838">
    <property type="entry name" value="RecU"/>
    <property type="match status" value="1"/>
</dbReference>
<keyword evidence="2 13" id="KW-0963">Cytoplasm</keyword>
<feature type="binding site" evidence="13">
    <location>
        <position position="73"/>
    </location>
    <ligand>
        <name>Mg(2+)</name>
        <dbReference type="ChEBI" id="CHEBI:18420"/>
    </ligand>
</feature>
<evidence type="ECO:0000313" key="14">
    <source>
        <dbReference type="EMBL" id="MFC5541542.1"/>
    </source>
</evidence>
<dbReference type="CDD" id="cd22354">
    <property type="entry name" value="RecU-like"/>
    <property type="match status" value="1"/>
</dbReference>
<evidence type="ECO:0000256" key="13">
    <source>
        <dbReference type="HAMAP-Rule" id="MF_00130"/>
    </source>
</evidence>
<comment type="subcellular location">
    <subcellularLocation>
        <location evidence="1 13">Cytoplasm</location>
    </subcellularLocation>
</comment>
<reference evidence="15" key="1">
    <citation type="journal article" date="2019" name="Int. J. Syst. Evol. Microbiol.">
        <title>The Global Catalogue of Microorganisms (GCM) 10K type strain sequencing project: providing services to taxonomists for standard genome sequencing and annotation.</title>
        <authorList>
            <consortium name="The Broad Institute Genomics Platform"/>
            <consortium name="The Broad Institute Genome Sequencing Center for Infectious Disease"/>
            <person name="Wu L."/>
            <person name="Ma J."/>
        </authorList>
    </citation>
    <scope>NUCLEOTIDE SEQUENCE [LARGE SCALE GENOMIC DNA]</scope>
    <source>
        <strain evidence="15">CCUG 56331</strain>
    </source>
</reference>
<proteinExistence type="inferred from homology"/>
<evidence type="ECO:0000256" key="11">
    <source>
        <dbReference type="ARBA" id="ARBA00023447"/>
    </source>
</evidence>
<accession>A0ABW0R9T3</accession>
<keyword evidence="5 13" id="KW-0255">Endonuclease</keyword>
<evidence type="ECO:0000256" key="4">
    <source>
        <dbReference type="ARBA" id="ARBA00022723"/>
    </source>
</evidence>
<keyword evidence="3 13" id="KW-0540">Nuclease</keyword>
<feature type="binding site" evidence="13">
    <location>
        <position position="58"/>
    </location>
    <ligand>
        <name>Mg(2+)</name>
        <dbReference type="ChEBI" id="CHEBI:18420"/>
    </ligand>
</feature>
<keyword evidence="8 13" id="KW-0460">Magnesium</keyword>
<dbReference type="Proteomes" id="UP001595978">
    <property type="component" value="Unassembled WGS sequence"/>
</dbReference>
<evidence type="ECO:0000256" key="3">
    <source>
        <dbReference type="ARBA" id="ARBA00022722"/>
    </source>
</evidence>
<keyword evidence="15" id="KW-1185">Reference proteome</keyword>
<evidence type="ECO:0000256" key="8">
    <source>
        <dbReference type="ARBA" id="ARBA00022842"/>
    </source>
</evidence>
<comment type="cofactor">
    <cofactor evidence="13">
        <name>Mg(2+)</name>
        <dbReference type="ChEBI" id="CHEBI:18420"/>
    </cofactor>
    <text evidence="13">Binds 1 Mg(2+) ion per subunit.</text>
</comment>
<dbReference type="InterPro" id="IPR011856">
    <property type="entry name" value="tRNA_endonuc-like_dom_sf"/>
</dbReference>
<keyword evidence="4 13" id="KW-0479">Metal-binding</keyword>
<dbReference type="InterPro" id="IPR004612">
    <property type="entry name" value="Resolv_RecU"/>
</dbReference>
<dbReference type="RefSeq" id="WP_390309229.1">
    <property type="nucleotide sequence ID" value="NZ_JBHSNQ010000058.1"/>
</dbReference>
<evidence type="ECO:0000256" key="10">
    <source>
        <dbReference type="ARBA" id="ARBA00023204"/>
    </source>
</evidence>
<evidence type="ECO:0000256" key="7">
    <source>
        <dbReference type="ARBA" id="ARBA00022801"/>
    </source>
</evidence>
<evidence type="ECO:0000256" key="2">
    <source>
        <dbReference type="ARBA" id="ARBA00022490"/>
    </source>
</evidence>
<dbReference type="Gene3D" id="3.40.1350.10">
    <property type="match status" value="1"/>
</dbReference>
<comment type="function">
    <text evidence="13">Endonuclease that resolves Holliday junction intermediates in genetic recombination. Cleaves mobile four-strand junctions by introducing symmetrical nicks in paired strands. Promotes annealing of linear ssDNA with homologous dsDNA. Required for DNA repair, homologous recombination and chromosome segregation.</text>
</comment>
<protein>
    <recommendedName>
        <fullName evidence="12 13">Holliday junction resolvase RecU</fullName>
        <ecNumber evidence="13">3.1.21.10</ecNumber>
    </recommendedName>
    <alternativeName>
        <fullName evidence="13">Recombination protein U homolog</fullName>
    </alternativeName>
</protein>
<comment type="catalytic activity">
    <reaction evidence="13">
        <text>Endonucleolytic cleavage at a junction such as a reciprocal single-stranded crossover between two homologous DNA duplexes (Holliday junction).</text>
        <dbReference type="EC" id="3.1.21.10"/>
    </reaction>
</comment>
<comment type="similarity">
    <text evidence="11 13">Belongs to the RecU family.</text>
</comment>
<feature type="binding site" evidence="13">
    <location>
        <position position="60"/>
    </location>
    <ligand>
        <name>Mg(2+)</name>
        <dbReference type="ChEBI" id="CHEBI:18420"/>
    </ligand>
</feature>
<keyword evidence="9 13" id="KW-0233">DNA recombination</keyword>
<dbReference type="InterPro" id="IPR011335">
    <property type="entry name" value="Restrct_endonuc-II-like"/>
</dbReference>
<keyword evidence="7 13" id="KW-0378">Hydrolase</keyword>
<sequence length="172" mass="19919">MAVSYANRGMSFEHLIERTNVQYAQKGIATIQKVPVPWKVFYDRKTKASRAIPEKKSTVDFIGCYNGRAIAFDAKSTRERTRFPLSNIEDHQFKFLKRWQDNGGISFILVEFAKKNEVYILSLSELEKWLRKANEGGRKSVPYEYFMTECDLVKSKNGILLDYLGVIEKCKS</sequence>
<dbReference type="NCBIfam" id="NF002581">
    <property type="entry name" value="PRK02234.1-2"/>
    <property type="match status" value="1"/>
</dbReference>
<dbReference type="HAMAP" id="MF_00130">
    <property type="entry name" value="RecU"/>
    <property type="match status" value="1"/>
</dbReference>
<evidence type="ECO:0000313" key="15">
    <source>
        <dbReference type="Proteomes" id="UP001595978"/>
    </source>
</evidence>
<dbReference type="PIRSF" id="PIRSF037785">
    <property type="entry name" value="RecU"/>
    <property type="match status" value="1"/>
</dbReference>
<keyword evidence="6 13" id="KW-0227">DNA damage</keyword>
<keyword evidence="10 13" id="KW-0234">DNA repair</keyword>
<gene>
    <name evidence="13 14" type="primary">recU</name>
    <name evidence="14" type="ORF">ACFPOH_07165</name>
</gene>